<proteinExistence type="predicted"/>
<comment type="caution">
    <text evidence="1">The sequence shown here is derived from an EMBL/GenBank/DDBJ whole genome shotgun (WGS) entry which is preliminary data.</text>
</comment>
<dbReference type="Proteomes" id="UP000287651">
    <property type="component" value="Unassembled WGS sequence"/>
</dbReference>
<dbReference type="EMBL" id="AMZH03001445">
    <property type="protein sequence ID" value="RRT79274.1"/>
    <property type="molecule type" value="Genomic_DNA"/>
</dbReference>
<sequence length="298" mass="32435">MISLFPFAKRQASLFNRSIVVPVLLLPCDCHLYCPPLSPSSLLLPSCSICSPTVDPIHLLRQCSSHPEDISLLYQAASATFAIALFPFSCREHCWLHDAVNFYRSNLSLLSLSQRHHLSYCCYSHPSPPTAHAAVVPLLLPSSPPAPVASLPLLLLSSTPTPLLPLPSTVISSPLLQSHDLLPLSFPYASTKDNVVALPFRANVAGVSSQQQQSLPSSSSLLSYPYHCRCSPLTAPYVSSSFLVPHHHYRSLHCYCPLSTLTPSTFSRSSLGPLPRHHSCLLPNDRSSRIALSSAAQQ</sequence>
<evidence type="ECO:0000313" key="2">
    <source>
        <dbReference type="Proteomes" id="UP000287651"/>
    </source>
</evidence>
<gene>
    <name evidence="1" type="ORF">B296_00025614</name>
</gene>
<evidence type="ECO:0000313" key="1">
    <source>
        <dbReference type="EMBL" id="RRT79274.1"/>
    </source>
</evidence>
<protein>
    <submittedName>
        <fullName evidence="1">Uncharacterized protein</fullName>
    </submittedName>
</protein>
<name>A0A427ASP0_ENSVE</name>
<dbReference type="AlphaFoldDB" id="A0A427ASP0"/>
<accession>A0A427ASP0</accession>
<reference evidence="1 2" key="1">
    <citation type="journal article" date="2014" name="Agronomy (Basel)">
        <title>A Draft Genome Sequence for Ensete ventricosum, the Drought-Tolerant Tree Against Hunger.</title>
        <authorList>
            <person name="Harrison J."/>
            <person name="Moore K.A."/>
            <person name="Paszkiewicz K."/>
            <person name="Jones T."/>
            <person name="Grant M."/>
            <person name="Ambacheew D."/>
            <person name="Muzemil S."/>
            <person name="Studholme D.J."/>
        </authorList>
    </citation>
    <scope>NUCLEOTIDE SEQUENCE [LARGE SCALE GENOMIC DNA]</scope>
</reference>
<organism evidence="1 2">
    <name type="scientific">Ensete ventricosum</name>
    <name type="common">Abyssinian banana</name>
    <name type="synonym">Musa ensete</name>
    <dbReference type="NCBI Taxonomy" id="4639"/>
    <lineage>
        <taxon>Eukaryota</taxon>
        <taxon>Viridiplantae</taxon>
        <taxon>Streptophyta</taxon>
        <taxon>Embryophyta</taxon>
        <taxon>Tracheophyta</taxon>
        <taxon>Spermatophyta</taxon>
        <taxon>Magnoliopsida</taxon>
        <taxon>Liliopsida</taxon>
        <taxon>Zingiberales</taxon>
        <taxon>Musaceae</taxon>
        <taxon>Ensete</taxon>
    </lineage>
</organism>